<feature type="domain" description="RING-type" evidence="10">
    <location>
        <begin position="280"/>
        <end position="319"/>
    </location>
</feature>
<dbReference type="EMBL" id="CAJFCJ010000019">
    <property type="protein sequence ID" value="CAD5123610.1"/>
    <property type="molecule type" value="Genomic_DNA"/>
</dbReference>
<dbReference type="Pfam" id="PF26192">
    <property type="entry name" value="RNF157-like_N"/>
    <property type="match status" value="1"/>
</dbReference>
<evidence type="ECO:0000256" key="9">
    <source>
        <dbReference type="SAM" id="MobiDB-lite"/>
    </source>
</evidence>
<dbReference type="GO" id="GO:0005737">
    <property type="term" value="C:cytoplasm"/>
    <property type="evidence" value="ECO:0007669"/>
    <property type="project" value="TreeGrafter"/>
</dbReference>
<dbReference type="PANTHER" id="PTHR22996">
    <property type="entry name" value="MAHOGUNIN"/>
    <property type="match status" value="1"/>
</dbReference>
<dbReference type="Gene3D" id="3.30.40.10">
    <property type="entry name" value="Zinc/RING finger domain, C3HC4 (zinc finger)"/>
    <property type="match status" value="1"/>
</dbReference>
<name>A0A7I8W7G0_9ANNE</name>
<reference evidence="11 12" key="1">
    <citation type="submission" date="2020-08" db="EMBL/GenBank/DDBJ databases">
        <authorList>
            <person name="Hejnol A."/>
        </authorList>
    </citation>
    <scope>NUCLEOTIDE SEQUENCE [LARGE SCALE GENOMIC DNA]</scope>
</reference>
<dbReference type="AlphaFoldDB" id="A0A7I8W7G0"/>
<keyword evidence="6" id="KW-0833">Ubl conjugation pathway</keyword>
<proteinExistence type="predicted"/>
<evidence type="ECO:0000256" key="4">
    <source>
        <dbReference type="ARBA" id="ARBA00022723"/>
    </source>
</evidence>
<organism evidence="11 12">
    <name type="scientific">Dimorphilus gyrociliatus</name>
    <dbReference type="NCBI Taxonomy" id="2664684"/>
    <lineage>
        <taxon>Eukaryota</taxon>
        <taxon>Metazoa</taxon>
        <taxon>Spiralia</taxon>
        <taxon>Lophotrochozoa</taxon>
        <taxon>Annelida</taxon>
        <taxon>Polychaeta</taxon>
        <taxon>Polychaeta incertae sedis</taxon>
        <taxon>Dinophilidae</taxon>
        <taxon>Dimorphilus</taxon>
    </lineage>
</organism>
<dbReference type="Pfam" id="PF13920">
    <property type="entry name" value="zf-C3HC4_3"/>
    <property type="match status" value="1"/>
</dbReference>
<dbReference type="SMART" id="SM00184">
    <property type="entry name" value="RING"/>
    <property type="match status" value="1"/>
</dbReference>
<feature type="compositionally biased region" description="Low complexity" evidence="9">
    <location>
        <begin position="420"/>
        <end position="429"/>
    </location>
</feature>
<keyword evidence="5 8" id="KW-0863">Zinc-finger</keyword>
<comment type="caution">
    <text evidence="11">The sequence shown here is derived from an EMBL/GenBank/DDBJ whole genome shotgun (WGS) entry which is preliminary data.</text>
</comment>
<evidence type="ECO:0000313" key="11">
    <source>
        <dbReference type="EMBL" id="CAD5123610.1"/>
    </source>
</evidence>
<feature type="compositionally biased region" description="Basic residues" evidence="9">
    <location>
        <begin position="452"/>
        <end position="465"/>
    </location>
</feature>
<dbReference type="PROSITE" id="PS50089">
    <property type="entry name" value="ZF_RING_2"/>
    <property type="match status" value="1"/>
</dbReference>
<dbReference type="FunFam" id="3.30.40.10:FF:000013">
    <property type="entry name" value="E3 ubiquitin-protein ligase MGRN1 isoform 1"/>
    <property type="match status" value="1"/>
</dbReference>
<evidence type="ECO:0000256" key="1">
    <source>
        <dbReference type="ARBA" id="ARBA00000900"/>
    </source>
</evidence>
<evidence type="ECO:0000256" key="3">
    <source>
        <dbReference type="ARBA" id="ARBA00022679"/>
    </source>
</evidence>
<keyword evidence="4" id="KW-0479">Metal-binding</keyword>
<evidence type="ECO:0000256" key="7">
    <source>
        <dbReference type="ARBA" id="ARBA00022833"/>
    </source>
</evidence>
<gene>
    <name evidence="11" type="ORF">DGYR_LOCUS11275</name>
</gene>
<feature type="compositionally biased region" description="Polar residues" evidence="9">
    <location>
        <begin position="532"/>
        <end position="543"/>
    </location>
</feature>
<dbReference type="InterPro" id="IPR001841">
    <property type="entry name" value="Znf_RING"/>
</dbReference>
<comment type="catalytic activity">
    <reaction evidence="1">
        <text>S-ubiquitinyl-[E2 ubiquitin-conjugating enzyme]-L-cysteine + [acceptor protein]-L-lysine = [E2 ubiquitin-conjugating enzyme]-L-cysteine + N(6)-ubiquitinyl-[acceptor protein]-L-lysine.</text>
        <dbReference type="EC" id="2.3.2.27"/>
    </reaction>
</comment>
<feature type="compositionally biased region" description="Polar residues" evidence="9">
    <location>
        <begin position="372"/>
        <end position="384"/>
    </location>
</feature>
<evidence type="ECO:0000256" key="8">
    <source>
        <dbReference type="PROSITE-ProRule" id="PRU00175"/>
    </source>
</evidence>
<dbReference type="PANTHER" id="PTHR22996:SF0">
    <property type="entry name" value="RE60872P-RELATED"/>
    <property type="match status" value="1"/>
</dbReference>
<evidence type="ECO:0000259" key="10">
    <source>
        <dbReference type="PROSITE" id="PS50089"/>
    </source>
</evidence>
<dbReference type="OrthoDB" id="10014838at2759"/>
<protein>
    <recommendedName>
        <fullName evidence="2">RING-type E3 ubiquitin transferase</fullName>
        <ecNumber evidence="2">2.3.2.27</ecNumber>
    </recommendedName>
</protein>
<keyword evidence="12" id="KW-1185">Reference proteome</keyword>
<dbReference type="SUPFAM" id="SSF57850">
    <property type="entry name" value="RING/U-box"/>
    <property type="match status" value="1"/>
</dbReference>
<dbReference type="InterPro" id="IPR013083">
    <property type="entry name" value="Znf_RING/FYVE/PHD"/>
</dbReference>
<evidence type="ECO:0000256" key="2">
    <source>
        <dbReference type="ARBA" id="ARBA00012483"/>
    </source>
</evidence>
<feature type="region of interest" description="Disordered" evidence="9">
    <location>
        <begin position="518"/>
        <end position="543"/>
    </location>
</feature>
<dbReference type="GO" id="GO:0008270">
    <property type="term" value="F:zinc ion binding"/>
    <property type="evidence" value="ECO:0007669"/>
    <property type="project" value="UniProtKB-KW"/>
</dbReference>
<dbReference type="EC" id="2.3.2.27" evidence="2"/>
<evidence type="ECO:0000256" key="5">
    <source>
        <dbReference type="ARBA" id="ARBA00022771"/>
    </source>
</evidence>
<dbReference type="InterPro" id="IPR045194">
    <property type="entry name" value="MGRN1/RNF157-like"/>
</dbReference>
<feature type="region of interest" description="Disordered" evidence="9">
    <location>
        <begin position="367"/>
        <end position="493"/>
    </location>
</feature>
<keyword evidence="3" id="KW-0808">Transferase</keyword>
<evidence type="ECO:0000313" key="12">
    <source>
        <dbReference type="Proteomes" id="UP000549394"/>
    </source>
</evidence>
<dbReference type="InterPro" id="IPR058981">
    <property type="entry name" value="MGRN1/RNF157-like_N"/>
</dbReference>
<accession>A0A7I8W7G0</accession>
<dbReference type="Proteomes" id="UP000549394">
    <property type="component" value="Unassembled WGS sequence"/>
</dbReference>
<keyword evidence="7" id="KW-0862">Zinc</keyword>
<feature type="compositionally biased region" description="Basic and acidic residues" evidence="9">
    <location>
        <begin position="442"/>
        <end position="451"/>
    </location>
</feature>
<dbReference type="GO" id="GO:0016567">
    <property type="term" value="P:protein ubiquitination"/>
    <property type="evidence" value="ECO:0007669"/>
    <property type="project" value="TreeGrafter"/>
</dbReference>
<evidence type="ECO:0000256" key="6">
    <source>
        <dbReference type="ARBA" id="ARBA00022786"/>
    </source>
</evidence>
<sequence length="543" mass="61008">MGNFLSRRNSGVQELEYSSQNAYRYPPRSGCYFGSHFIMGGQRFETAQPEAYLFGDNHDLNWLHSRPYPFPYPGPCTNEATKTLKSLVNIRKDTLRLVKTSENTQAVLPGEETQPNSGYNLEFTFDSDVRVAITIYYFATEEISNGQAIYQPRDPSTTSETFHYKRGTNQQFSQSTHIFDPSKYPEEDVSDRWQYNPDKEVFPIVIQCNVEDDQESVGHSHITFAIAETNGDDYVIKALKQKQVVDGLCFLLQEIFGIENKNSPDLKADSEEIEDTGSECVICMSDIRDTLILPCRHLCLCNTCADSLRYQSSTCPICRVPFRALLQIRAMRKKTNQLPSSNPGENDVENTSQENIPQGYEATSLMEALNGPSGNSRNQQNTQLMPPDGQNPNLDRLLGIGSAENGEVPEQRTSKRRSSTKSNRSIRSNQGVEAESSSQHPTDIKEGEKRQSFKGKRSSTSRRRERQSETNEENEINVEFKGVSVENNPTPSSASLQAHVTVMSDGVELDKVVVRDQEELPGTPCPSEKIISCTNDANNQKQT</sequence>
<dbReference type="GO" id="GO:0061630">
    <property type="term" value="F:ubiquitin protein ligase activity"/>
    <property type="evidence" value="ECO:0007669"/>
    <property type="project" value="UniProtKB-EC"/>
</dbReference>